<reference evidence="2" key="1">
    <citation type="journal article" date="2019" name="bioRxiv">
        <title>The Genome of the Zebra Mussel, Dreissena polymorpha: A Resource for Invasive Species Research.</title>
        <authorList>
            <person name="McCartney M.A."/>
            <person name="Auch B."/>
            <person name="Kono T."/>
            <person name="Mallez S."/>
            <person name="Zhang Y."/>
            <person name="Obille A."/>
            <person name="Becker A."/>
            <person name="Abrahante J.E."/>
            <person name="Garbe J."/>
            <person name="Badalamenti J.P."/>
            <person name="Herman A."/>
            <person name="Mangelson H."/>
            <person name="Liachko I."/>
            <person name="Sullivan S."/>
            <person name="Sone E.D."/>
            <person name="Koren S."/>
            <person name="Silverstein K.A.T."/>
            <person name="Beckman K.B."/>
            <person name="Gohl D.M."/>
        </authorList>
    </citation>
    <scope>NUCLEOTIDE SEQUENCE</scope>
    <source>
        <strain evidence="2">Duluth1</strain>
        <tissue evidence="2">Whole animal</tissue>
    </source>
</reference>
<evidence type="ECO:0000313" key="3">
    <source>
        <dbReference type="Proteomes" id="UP000828390"/>
    </source>
</evidence>
<gene>
    <name evidence="2" type="ORF">DPMN_188019</name>
</gene>
<name>A0A9D4IAX7_DREPO</name>
<proteinExistence type="predicted"/>
<keyword evidence="1" id="KW-0732">Signal</keyword>
<dbReference type="Proteomes" id="UP000828390">
    <property type="component" value="Unassembled WGS sequence"/>
</dbReference>
<sequence length="76" mass="8388">MFITPKLLVISFADSVISLMETAETGESGLHAPYRVVTERKPAQGPVQTRLLPTMDLTALGLMLSKNRVRTSFVRV</sequence>
<dbReference type="AlphaFoldDB" id="A0A9D4IAX7"/>
<comment type="caution">
    <text evidence="2">The sequence shown here is derived from an EMBL/GenBank/DDBJ whole genome shotgun (WGS) entry which is preliminary data.</text>
</comment>
<feature type="signal peptide" evidence="1">
    <location>
        <begin position="1"/>
        <end position="18"/>
    </location>
</feature>
<accession>A0A9D4IAX7</accession>
<organism evidence="2 3">
    <name type="scientific">Dreissena polymorpha</name>
    <name type="common">Zebra mussel</name>
    <name type="synonym">Mytilus polymorpha</name>
    <dbReference type="NCBI Taxonomy" id="45954"/>
    <lineage>
        <taxon>Eukaryota</taxon>
        <taxon>Metazoa</taxon>
        <taxon>Spiralia</taxon>
        <taxon>Lophotrochozoa</taxon>
        <taxon>Mollusca</taxon>
        <taxon>Bivalvia</taxon>
        <taxon>Autobranchia</taxon>
        <taxon>Heteroconchia</taxon>
        <taxon>Euheterodonta</taxon>
        <taxon>Imparidentia</taxon>
        <taxon>Neoheterodontei</taxon>
        <taxon>Myida</taxon>
        <taxon>Dreissenoidea</taxon>
        <taxon>Dreissenidae</taxon>
        <taxon>Dreissena</taxon>
    </lineage>
</organism>
<reference evidence="2" key="2">
    <citation type="submission" date="2020-11" db="EMBL/GenBank/DDBJ databases">
        <authorList>
            <person name="McCartney M.A."/>
            <person name="Auch B."/>
            <person name="Kono T."/>
            <person name="Mallez S."/>
            <person name="Becker A."/>
            <person name="Gohl D.M."/>
            <person name="Silverstein K.A.T."/>
            <person name="Koren S."/>
            <person name="Bechman K.B."/>
            <person name="Herman A."/>
            <person name="Abrahante J.E."/>
            <person name="Garbe J."/>
        </authorList>
    </citation>
    <scope>NUCLEOTIDE SEQUENCE</scope>
    <source>
        <strain evidence="2">Duluth1</strain>
        <tissue evidence="2">Whole animal</tissue>
    </source>
</reference>
<protein>
    <submittedName>
        <fullName evidence="2">Uncharacterized protein</fullName>
    </submittedName>
</protein>
<evidence type="ECO:0000256" key="1">
    <source>
        <dbReference type="SAM" id="SignalP"/>
    </source>
</evidence>
<keyword evidence="3" id="KW-1185">Reference proteome</keyword>
<feature type="chain" id="PRO_5039445672" evidence="1">
    <location>
        <begin position="19"/>
        <end position="76"/>
    </location>
</feature>
<evidence type="ECO:0000313" key="2">
    <source>
        <dbReference type="EMBL" id="KAH3753383.1"/>
    </source>
</evidence>
<dbReference type="EMBL" id="JAIWYP010000010">
    <property type="protein sequence ID" value="KAH3753383.1"/>
    <property type="molecule type" value="Genomic_DNA"/>
</dbReference>